<keyword evidence="1" id="KW-0805">Transcription regulation</keyword>
<dbReference type="PROSITE" id="PS50977">
    <property type="entry name" value="HTH_TETR_2"/>
    <property type="match status" value="1"/>
</dbReference>
<evidence type="ECO:0000313" key="6">
    <source>
        <dbReference type="EMBL" id="ABK75060.1"/>
    </source>
</evidence>
<dbReference type="OrthoDB" id="4746440at2"/>
<sequence length="194" mass="21716">MPRWEHGSEDRLKQAATELFEERGFQNTTAVEIAKRARVTTRTFFRYFADKQAVVFADAERLRAALIQQLGNTADAGQPLRSVTAVLAGFDWESLGSRESQRRRDRMIASNPELLERDLMKQHEMAEAFSGVLRERGVEPYAAELAARVGIDVFRTAYRRWLAADEGDAELSALVEAVMTALNSIAPAPRGSET</sequence>
<dbReference type="PANTHER" id="PTHR30055">
    <property type="entry name" value="HTH-TYPE TRANSCRIPTIONAL REGULATOR RUTR"/>
    <property type="match status" value="1"/>
</dbReference>
<reference evidence="6 7" key="1">
    <citation type="submission" date="2006-10" db="EMBL/GenBank/DDBJ databases">
        <authorList>
            <person name="Fleischmann R.D."/>
            <person name="Dodson R.J."/>
            <person name="Haft D.H."/>
            <person name="Merkel J.S."/>
            <person name="Nelson W.C."/>
            <person name="Fraser C.M."/>
        </authorList>
    </citation>
    <scope>NUCLEOTIDE SEQUENCE [LARGE SCALE GENOMIC DNA]</scope>
    <source>
        <strain evidence="7">ATCC 700084 / mc(2)155</strain>
    </source>
</reference>
<evidence type="ECO:0000256" key="4">
    <source>
        <dbReference type="PROSITE-ProRule" id="PRU00335"/>
    </source>
</evidence>
<dbReference type="Gene3D" id="1.10.357.10">
    <property type="entry name" value="Tetracycline Repressor, domain 2"/>
    <property type="match status" value="1"/>
</dbReference>
<feature type="DNA-binding region" description="H-T-H motif" evidence="4">
    <location>
        <begin position="29"/>
        <end position="48"/>
    </location>
</feature>
<dbReference type="PATRIC" id="fig|246196.19.peg.6683"/>
<evidence type="ECO:0000256" key="3">
    <source>
        <dbReference type="ARBA" id="ARBA00023163"/>
    </source>
</evidence>
<dbReference type="STRING" id="246196.MSMEG_6862"/>
<dbReference type="InterPro" id="IPR001647">
    <property type="entry name" value="HTH_TetR"/>
</dbReference>
<keyword evidence="3" id="KW-0804">Transcription</keyword>
<feature type="domain" description="HTH tetR-type" evidence="5">
    <location>
        <begin position="6"/>
        <end position="66"/>
    </location>
</feature>
<dbReference type="KEGG" id="msb:LJ00_33905"/>
<evidence type="ECO:0000313" key="7">
    <source>
        <dbReference type="Proteomes" id="UP000000757"/>
    </source>
</evidence>
<organism evidence="6 7">
    <name type="scientific">Mycolicibacterium smegmatis (strain ATCC 700084 / mc(2)155)</name>
    <name type="common">Mycobacterium smegmatis</name>
    <dbReference type="NCBI Taxonomy" id="246196"/>
    <lineage>
        <taxon>Bacteria</taxon>
        <taxon>Bacillati</taxon>
        <taxon>Actinomycetota</taxon>
        <taxon>Actinomycetes</taxon>
        <taxon>Mycobacteriales</taxon>
        <taxon>Mycobacteriaceae</taxon>
        <taxon>Mycolicibacterium</taxon>
    </lineage>
</organism>
<dbReference type="RefSeq" id="WP_011731596.1">
    <property type="nucleotide sequence ID" value="NC_008596.1"/>
</dbReference>
<keyword evidence="2 4" id="KW-0238">DNA-binding</keyword>
<dbReference type="GO" id="GO:0000976">
    <property type="term" value="F:transcription cis-regulatory region binding"/>
    <property type="evidence" value="ECO:0007669"/>
    <property type="project" value="TreeGrafter"/>
</dbReference>
<proteinExistence type="predicted"/>
<dbReference type="PROSITE" id="PS01081">
    <property type="entry name" value="HTH_TETR_1"/>
    <property type="match status" value="1"/>
</dbReference>
<dbReference type="PaxDb" id="246196-MSMEI_6679"/>
<protein>
    <submittedName>
        <fullName evidence="6">Transcription regulator</fullName>
    </submittedName>
</protein>
<dbReference type="AlphaFoldDB" id="A0R7C8"/>
<accession>A0R7C8</accession>
<dbReference type="InterPro" id="IPR050109">
    <property type="entry name" value="HTH-type_TetR-like_transc_reg"/>
</dbReference>
<dbReference type="PRINTS" id="PR00455">
    <property type="entry name" value="HTHTETR"/>
</dbReference>
<dbReference type="KEGG" id="msm:MSMEG_6862"/>
<keyword evidence="7" id="KW-1185">Reference proteome</keyword>
<dbReference type="InterPro" id="IPR009057">
    <property type="entry name" value="Homeodomain-like_sf"/>
</dbReference>
<evidence type="ECO:0000259" key="5">
    <source>
        <dbReference type="PROSITE" id="PS50977"/>
    </source>
</evidence>
<dbReference type="eggNOG" id="COG1309">
    <property type="taxonomic scope" value="Bacteria"/>
</dbReference>
<evidence type="ECO:0000256" key="2">
    <source>
        <dbReference type="ARBA" id="ARBA00023125"/>
    </source>
</evidence>
<gene>
    <name evidence="6" type="ordered locus">MSMEG_6862</name>
</gene>
<dbReference type="PANTHER" id="PTHR30055:SF238">
    <property type="entry name" value="MYCOFACTOCIN BIOSYNTHESIS TRANSCRIPTIONAL REGULATOR MFTR-RELATED"/>
    <property type="match status" value="1"/>
</dbReference>
<dbReference type="GO" id="GO:0003700">
    <property type="term" value="F:DNA-binding transcription factor activity"/>
    <property type="evidence" value="ECO:0007669"/>
    <property type="project" value="TreeGrafter"/>
</dbReference>
<dbReference type="SUPFAM" id="SSF46689">
    <property type="entry name" value="Homeodomain-like"/>
    <property type="match status" value="1"/>
</dbReference>
<dbReference type="Pfam" id="PF00440">
    <property type="entry name" value="TetR_N"/>
    <property type="match status" value="1"/>
</dbReference>
<dbReference type="Proteomes" id="UP000000757">
    <property type="component" value="Chromosome"/>
</dbReference>
<evidence type="ECO:0000256" key="1">
    <source>
        <dbReference type="ARBA" id="ARBA00023015"/>
    </source>
</evidence>
<name>A0R7C8_MYCS2</name>
<dbReference type="EMBL" id="CP000480">
    <property type="protein sequence ID" value="ABK75060.1"/>
    <property type="molecule type" value="Genomic_DNA"/>
</dbReference>
<dbReference type="InterPro" id="IPR023772">
    <property type="entry name" value="DNA-bd_HTH_TetR-type_CS"/>
</dbReference>